<protein>
    <submittedName>
        <fullName evidence="1">Uncharacterized protein</fullName>
    </submittedName>
</protein>
<sequence>MTTHVDYSYRYPIDRSPQFPLLPAAQFNQANQTSITGVTGQYETVYTDVDLDSQLLGPPSSGVVLRQYNPTKRDLHPIQPGWSKNAPDKASLPENRYKASDFHRYRRLKDYRPDQVPRIEDVLAYKYCPTCCALHVGACIGCRRDDRYATQLSTRHMPWHHPQPRAPFGRGLYGYLHEKLDNHRTGNFWQSKYP</sequence>
<dbReference type="Proteomes" id="UP000230066">
    <property type="component" value="Unassembled WGS sequence"/>
</dbReference>
<evidence type="ECO:0000313" key="1">
    <source>
        <dbReference type="EMBL" id="THD26302.1"/>
    </source>
</evidence>
<accession>A0A4E0S1B7</accession>
<dbReference type="EMBL" id="JXXN02000788">
    <property type="protein sequence ID" value="THD26302.1"/>
    <property type="molecule type" value="Genomic_DNA"/>
</dbReference>
<name>A0A4E0S1B7_FASHE</name>
<gene>
    <name evidence="1" type="ORF">D915_002921</name>
</gene>
<evidence type="ECO:0000313" key="2">
    <source>
        <dbReference type="Proteomes" id="UP000230066"/>
    </source>
</evidence>
<comment type="caution">
    <text evidence="1">The sequence shown here is derived from an EMBL/GenBank/DDBJ whole genome shotgun (WGS) entry which is preliminary data.</text>
</comment>
<proteinExistence type="predicted"/>
<organism evidence="1 2">
    <name type="scientific">Fasciola hepatica</name>
    <name type="common">Liver fluke</name>
    <dbReference type="NCBI Taxonomy" id="6192"/>
    <lineage>
        <taxon>Eukaryota</taxon>
        <taxon>Metazoa</taxon>
        <taxon>Spiralia</taxon>
        <taxon>Lophotrochozoa</taxon>
        <taxon>Platyhelminthes</taxon>
        <taxon>Trematoda</taxon>
        <taxon>Digenea</taxon>
        <taxon>Plagiorchiida</taxon>
        <taxon>Echinostomata</taxon>
        <taxon>Echinostomatoidea</taxon>
        <taxon>Fasciolidae</taxon>
        <taxon>Fasciola</taxon>
    </lineage>
</organism>
<keyword evidence="2" id="KW-1185">Reference proteome</keyword>
<dbReference type="AlphaFoldDB" id="A0A4E0S1B7"/>
<reference evidence="1" key="1">
    <citation type="submission" date="2019-03" db="EMBL/GenBank/DDBJ databases">
        <title>Improved annotation for the trematode Fasciola hepatica.</title>
        <authorList>
            <person name="Choi Y.-J."/>
            <person name="Martin J."/>
            <person name="Mitreva M."/>
        </authorList>
    </citation>
    <scope>NUCLEOTIDE SEQUENCE [LARGE SCALE GENOMIC DNA]</scope>
</reference>